<dbReference type="Gene3D" id="3.40.50.2300">
    <property type="match status" value="2"/>
</dbReference>
<gene>
    <name evidence="5" type="ORF">E3J84_01800</name>
</gene>
<proteinExistence type="predicted"/>
<protein>
    <submittedName>
        <fullName evidence="5">LacI family transcriptional regulator</fullName>
    </submittedName>
</protein>
<evidence type="ECO:0000313" key="5">
    <source>
        <dbReference type="EMBL" id="TET12336.1"/>
    </source>
</evidence>
<dbReference type="InterPro" id="IPR046335">
    <property type="entry name" value="LacI/GalR-like_sensor"/>
</dbReference>
<dbReference type="EMBL" id="SOKJ01000094">
    <property type="protein sequence ID" value="TET12336.1"/>
    <property type="molecule type" value="Genomic_DNA"/>
</dbReference>
<dbReference type="Proteomes" id="UP000316360">
    <property type="component" value="Unassembled WGS sequence"/>
</dbReference>
<dbReference type="AlphaFoldDB" id="A0A523S2T1"/>
<name>A0A523S2T1_UNCAE</name>
<dbReference type="InterPro" id="IPR028082">
    <property type="entry name" value="Peripla_BP_I"/>
</dbReference>
<comment type="caution">
    <text evidence="5">The sequence shown here is derived from an EMBL/GenBank/DDBJ whole genome shotgun (WGS) entry which is preliminary data.</text>
</comment>
<evidence type="ECO:0000256" key="2">
    <source>
        <dbReference type="ARBA" id="ARBA00023125"/>
    </source>
</evidence>
<evidence type="ECO:0000259" key="4">
    <source>
        <dbReference type="Pfam" id="PF13377"/>
    </source>
</evidence>
<feature type="non-terminal residue" evidence="5">
    <location>
        <position position="1"/>
    </location>
</feature>
<sequence length="302" mass="33997">LIFRPNVLARGLVKKKTNTIGVVIPDVIYPFFTEVIHGIETLANESDHKIILCYSGSKQEKEAEYVNMLLEQRVEGIIIAPLADNRNIKIFKRLIQDGFPLVFVDRRLDEVNGSYVVTDNAKGAYKAVRHLVKLGHKRILLLTTGTKISTVQSYLEGYKKALAKGNLSYRESLIKRCEETEAGENRLFLGYNIMKSFLLKKPHFTAVFATDDNFAVGAIKAVKEKELRVPEDIAVVGFDDLPFSSFVDPPLTSVMQQKYEMGEKAVKTLIEIVKKDDVQLRKILLEPKLVIRQSCGGGARIK</sequence>
<dbReference type="SUPFAM" id="SSF53822">
    <property type="entry name" value="Periplasmic binding protein-like I"/>
    <property type="match status" value="1"/>
</dbReference>
<feature type="domain" description="Transcriptional regulator LacI/GalR-like sensor" evidence="4">
    <location>
        <begin position="128"/>
        <end position="295"/>
    </location>
</feature>
<dbReference type="GO" id="GO:0003700">
    <property type="term" value="F:DNA-binding transcription factor activity"/>
    <property type="evidence" value="ECO:0007669"/>
    <property type="project" value="TreeGrafter"/>
</dbReference>
<evidence type="ECO:0000313" key="6">
    <source>
        <dbReference type="Proteomes" id="UP000316360"/>
    </source>
</evidence>
<accession>A0A523S2T1</accession>
<keyword evidence="1" id="KW-0805">Transcription regulation</keyword>
<keyword evidence="2" id="KW-0238">DNA-binding</keyword>
<dbReference type="GO" id="GO:0000976">
    <property type="term" value="F:transcription cis-regulatory region binding"/>
    <property type="evidence" value="ECO:0007669"/>
    <property type="project" value="TreeGrafter"/>
</dbReference>
<dbReference type="PANTHER" id="PTHR30146:SF109">
    <property type="entry name" value="HTH-TYPE TRANSCRIPTIONAL REGULATOR GALS"/>
    <property type="match status" value="1"/>
</dbReference>
<keyword evidence="3" id="KW-0804">Transcription</keyword>
<organism evidence="5 6">
    <name type="scientific">Aerophobetes bacterium</name>
    <dbReference type="NCBI Taxonomy" id="2030807"/>
    <lineage>
        <taxon>Bacteria</taxon>
        <taxon>Candidatus Aerophobota</taxon>
    </lineage>
</organism>
<reference evidence="5 6" key="1">
    <citation type="submission" date="2019-03" db="EMBL/GenBank/DDBJ databases">
        <title>Metabolic potential of uncultured bacteria and archaea associated with petroleum seepage in deep-sea sediments.</title>
        <authorList>
            <person name="Dong X."/>
            <person name="Hubert C."/>
        </authorList>
    </citation>
    <scope>NUCLEOTIDE SEQUENCE [LARGE SCALE GENOMIC DNA]</scope>
    <source>
        <strain evidence="5">E44_bin7</strain>
    </source>
</reference>
<dbReference type="CDD" id="cd06267">
    <property type="entry name" value="PBP1_LacI_sugar_binding-like"/>
    <property type="match status" value="1"/>
</dbReference>
<dbReference type="PANTHER" id="PTHR30146">
    <property type="entry name" value="LACI-RELATED TRANSCRIPTIONAL REPRESSOR"/>
    <property type="match status" value="1"/>
</dbReference>
<evidence type="ECO:0000256" key="1">
    <source>
        <dbReference type="ARBA" id="ARBA00023015"/>
    </source>
</evidence>
<dbReference type="Pfam" id="PF13377">
    <property type="entry name" value="Peripla_BP_3"/>
    <property type="match status" value="1"/>
</dbReference>
<evidence type="ECO:0000256" key="3">
    <source>
        <dbReference type="ARBA" id="ARBA00023163"/>
    </source>
</evidence>